<dbReference type="Gene3D" id="3.40.50.1700">
    <property type="entry name" value="Glycoside hydrolase family 3 C-terminal domain"/>
    <property type="match status" value="1"/>
</dbReference>
<reference evidence="5" key="1">
    <citation type="submission" date="2022-08" db="EMBL/GenBank/DDBJ databases">
        <title>Genome Sequencing of Bacteroides fragilis Group Isolates with Nanopore Technology.</title>
        <authorList>
            <person name="Tisza M.J."/>
            <person name="Smith D."/>
            <person name="Dekker J.P."/>
        </authorList>
    </citation>
    <scope>NUCLEOTIDE SEQUENCE</scope>
    <source>
        <strain evidence="5">BFG-474</strain>
    </source>
</reference>
<dbReference type="Pfam" id="PF14310">
    <property type="entry name" value="Fn3-like"/>
    <property type="match status" value="1"/>
</dbReference>
<sequence>MNNRYFTKVLLFGMIIITTSLQAQVIPPYLNTDLSIDERVNDLVSRMTLEEKVSQMTHTSRGINRLGIPDYNWWNECLHGVARSTEKVTVFPQPIGLAASFNPEELFKSAEMISDEGRAVYNASVKKGNTLNRYTGLTFWTPNVNIFRDPRWGHGHETYGEDPYLTSEMGISMVKGLQGNDSTYLKVSACAKHFAVHSGPEPLRHEFNATASDHDLRDTYLPAFYRLIKEADVSGIMCAYNSFNGQPCCGSNLLLRKILLHDWKFEGYVTSDCWAITDFLYGHKTHTDSISASSDAVLHGTDLECGDTYRSLPAAVNAGLITEEQIDISLKKLLKIRFRLGMFDPSCKVPYSNIPYEVLESREHQEQALKMARQSMVLLKNEKKVLPLSSKIKKIALIGPNADNRITQLGNYNGIPSRNITLLEALRSEKGIEVIYDSVSDFVKLNEGVDLERLADKYKDVDLIIYVGGISPILEGEEGDAGGLEGFVGGDRTTIALPAIQTEVMKRLNLLGKPLIFICMSGGAMSFNWEAENLPVIIQAWYGGQSTGTALADILFGRYNPSGKLPVTFYHSDADLPPIKDYSMSNRTYRYFGGDVLYPFGYGLSYTSFKYKKLECPSEVQIGDTLNVKVEVSNTGKFAGEEVVQLYLSHKAIAQEAPLCQLVRFKKVNLNPGENKVVEFKLSARDLAYVDETGGIGTVPGTITVYAGNVCPSAPKRFTSKILSESIGLKGIPKYFLY</sequence>
<dbReference type="Gene3D" id="3.20.20.300">
    <property type="entry name" value="Glycoside hydrolase, family 3, N-terminal domain"/>
    <property type="match status" value="1"/>
</dbReference>
<dbReference type="SMART" id="SM01217">
    <property type="entry name" value="Fn3_like"/>
    <property type="match status" value="1"/>
</dbReference>
<comment type="similarity">
    <text evidence="1">Belongs to the glycosyl hydrolase 3 family.</text>
</comment>
<dbReference type="Gene3D" id="2.60.40.10">
    <property type="entry name" value="Immunoglobulins"/>
    <property type="match status" value="1"/>
</dbReference>
<dbReference type="PRINTS" id="PR00133">
    <property type="entry name" value="GLHYDRLASE3"/>
</dbReference>
<dbReference type="InterPro" id="IPR026891">
    <property type="entry name" value="Fn3-like"/>
</dbReference>
<protein>
    <submittedName>
        <fullName evidence="5">Glycoside hydrolase family 3 C-terminal domain-containing protein</fullName>
    </submittedName>
</protein>
<dbReference type="InterPro" id="IPR036881">
    <property type="entry name" value="Glyco_hydro_3_C_sf"/>
</dbReference>
<dbReference type="InterPro" id="IPR001764">
    <property type="entry name" value="Glyco_hydro_3_N"/>
</dbReference>
<dbReference type="EMBL" id="CP103166">
    <property type="protein sequence ID" value="UVQ98132.1"/>
    <property type="molecule type" value="Genomic_DNA"/>
</dbReference>
<evidence type="ECO:0000313" key="5">
    <source>
        <dbReference type="EMBL" id="UVQ98132.1"/>
    </source>
</evidence>
<dbReference type="GO" id="GO:0031222">
    <property type="term" value="P:arabinan catabolic process"/>
    <property type="evidence" value="ECO:0007669"/>
    <property type="project" value="TreeGrafter"/>
</dbReference>
<dbReference type="Pfam" id="PF00933">
    <property type="entry name" value="Glyco_hydro_3"/>
    <property type="match status" value="1"/>
</dbReference>
<dbReference type="InterPro" id="IPR017853">
    <property type="entry name" value="GH"/>
</dbReference>
<dbReference type="AlphaFoldDB" id="A0AA95BY66"/>
<dbReference type="GO" id="GO:0046556">
    <property type="term" value="F:alpha-L-arabinofuranosidase activity"/>
    <property type="evidence" value="ECO:0007669"/>
    <property type="project" value="TreeGrafter"/>
</dbReference>
<evidence type="ECO:0000259" key="4">
    <source>
        <dbReference type="SMART" id="SM01217"/>
    </source>
</evidence>
<dbReference type="PANTHER" id="PTHR42721">
    <property type="entry name" value="SUGAR HYDROLASE-RELATED"/>
    <property type="match status" value="1"/>
</dbReference>
<name>A0AA95BY66_9BACE</name>
<dbReference type="SUPFAM" id="SSF52279">
    <property type="entry name" value="Beta-D-glucan exohydrolase, C-terminal domain"/>
    <property type="match status" value="1"/>
</dbReference>
<dbReference type="GO" id="GO:0045493">
    <property type="term" value="P:xylan catabolic process"/>
    <property type="evidence" value="ECO:0007669"/>
    <property type="project" value="InterPro"/>
</dbReference>
<organism evidence="5 6">
    <name type="scientific">Bacteroides caccae</name>
    <dbReference type="NCBI Taxonomy" id="47678"/>
    <lineage>
        <taxon>Bacteria</taxon>
        <taxon>Pseudomonadati</taxon>
        <taxon>Bacteroidota</taxon>
        <taxon>Bacteroidia</taxon>
        <taxon>Bacteroidales</taxon>
        <taxon>Bacteroidaceae</taxon>
        <taxon>Bacteroides</taxon>
    </lineage>
</organism>
<dbReference type="Pfam" id="PF01915">
    <property type="entry name" value="Glyco_hydro_3_C"/>
    <property type="match status" value="1"/>
</dbReference>
<accession>A0AA95BY66</accession>
<feature type="domain" description="Fibronectin type III-like" evidence="4">
    <location>
        <begin position="642"/>
        <end position="711"/>
    </location>
</feature>
<keyword evidence="3 5" id="KW-0378">Hydrolase</keyword>
<evidence type="ECO:0000256" key="1">
    <source>
        <dbReference type="ARBA" id="ARBA00005336"/>
    </source>
</evidence>
<gene>
    <name evidence="5" type="ORF">NXW23_07360</name>
</gene>
<keyword evidence="2" id="KW-0732">Signal</keyword>
<dbReference type="InterPro" id="IPR036962">
    <property type="entry name" value="Glyco_hydro_3_N_sf"/>
</dbReference>
<evidence type="ECO:0000256" key="3">
    <source>
        <dbReference type="ARBA" id="ARBA00022801"/>
    </source>
</evidence>
<proteinExistence type="inferred from homology"/>
<evidence type="ECO:0000256" key="2">
    <source>
        <dbReference type="ARBA" id="ARBA00022729"/>
    </source>
</evidence>
<dbReference type="InterPro" id="IPR002772">
    <property type="entry name" value="Glyco_hydro_3_C"/>
</dbReference>
<dbReference type="SUPFAM" id="SSF51445">
    <property type="entry name" value="(Trans)glycosidases"/>
    <property type="match status" value="1"/>
</dbReference>
<dbReference type="InterPro" id="IPR013783">
    <property type="entry name" value="Ig-like_fold"/>
</dbReference>
<dbReference type="GO" id="GO:0009044">
    <property type="term" value="F:xylan 1,4-beta-xylosidase activity"/>
    <property type="evidence" value="ECO:0007669"/>
    <property type="project" value="InterPro"/>
</dbReference>
<dbReference type="PANTHER" id="PTHR42721:SF3">
    <property type="entry name" value="BETA-D-XYLOSIDASE 5-RELATED"/>
    <property type="match status" value="1"/>
</dbReference>
<dbReference type="Proteomes" id="UP001060260">
    <property type="component" value="Chromosome"/>
</dbReference>
<evidence type="ECO:0000313" key="6">
    <source>
        <dbReference type="Proteomes" id="UP001060260"/>
    </source>
</evidence>
<dbReference type="InterPro" id="IPR044993">
    <property type="entry name" value="BXL"/>
</dbReference>